<reference evidence="2" key="1">
    <citation type="submission" date="2015-03" db="EMBL/GenBank/DDBJ databases">
        <title>Luteipulveratus halotolerans sp. nov., a novel actinobacterium (Dermacoccaceae) from Sarawak, Malaysia.</title>
        <authorList>
            <person name="Juboi H."/>
            <person name="Basik A."/>
            <person name="Shamsul S.S."/>
            <person name="Arnold P."/>
            <person name="Schmitt E.K."/>
            <person name="Sanglier J.-J."/>
            <person name="Yeo T."/>
        </authorList>
    </citation>
    <scope>NUCLEOTIDE SEQUENCE [LARGE SCALE GENOMIC DNA]</scope>
    <source>
        <strain evidence="2">C296001</strain>
    </source>
</reference>
<keyword evidence="2" id="KW-1185">Reference proteome</keyword>
<evidence type="ECO:0000313" key="2">
    <source>
        <dbReference type="Proteomes" id="UP000037397"/>
    </source>
</evidence>
<dbReference type="EMBL" id="LAIR01000002">
    <property type="protein sequence ID" value="KNX38228.1"/>
    <property type="molecule type" value="Genomic_DNA"/>
</dbReference>
<dbReference type="CDD" id="cd00754">
    <property type="entry name" value="Ubl_MoaD"/>
    <property type="match status" value="1"/>
</dbReference>
<dbReference type="Pfam" id="PF02597">
    <property type="entry name" value="ThiS"/>
    <property type="match status" value="1"/>
</dbReference>
<dbReference type="Gene3D" id="3.10.20.30">
    <property type="match status" value="1"/>
</dbReference>
<evidence type="ECO:0008006" key="3">
    <source>
        <dbReference type="Google" id="ProtNLM"/>
    </source>
</evidence>
<accession>A0A0L6CL20</accession>
<organism evidence="1 2">
    <name type="scientific">Luteipulveratus halotolerans</name>
    <dbReference type="NCBI Taxonomy" id="1631356"/>
    <lineage>
        <taxon>Bacteria</taxon>
        <taxon>Bacillati</taxon>
        <taxon>Actinomycetota</taxon>
        <taxon>Actinomycetes</taxon>
        <taxon>Micrococcales</taxon>
        <taxon>Dermacoccaceae</taxon>
        <taxon>Luteipulveratus</taxon>
    </lineage>
</organism>
<dbReference type="STRING" id="1631356.VV01_15470"/>
<dbReference type="InterPro" id="IPR012675">
    <property type="entry name" value="Beta-grasp_dom_sf"/>
</dbReference>
<dbReference type="SUPFAM" id="SSF54285">
    <property type="entry name" value="MoaD/ThiS"/>
    <property type="match status" value="1"/>
</dbReference>
<gene>
    <name evidence="1" type="ORF">VV01_15470</name>
</gene>
<dbReference type="InterPro" id="IPR003749">
    <property type="entry name" value="ThiS/MoaD-like"/>
</dbReference>
<proteinExistence type="predicted"/>
<dbReference type="OrthoDB" id="4331766at2"/>
<dbReference type="InterPro" id="IPR016155">
    <property type="entry name" value="Mopterin_synth/thiamin_S_b"/>
</dbReference>
<comment type="caution">
    <text evidence="1">The sequence shown here is derived from an EMBL/GenBank/DDBJ whole genome shotgun (WGS) entry which is preliminary data.</text>
</comment>
<protein>
    <recommendedName>
        <fullName evidence="3">Thiamine biosynthesis protein ThiS</fullName>
    </recommendedName>
</protein>
<dbReference type="AlphaFoldDB" id="A0A0L6CL20"/>
<evidence type="ECO:0000313" key="1">
    <source>
        <dbReference type="EMBL" id="KNX38228.1"/>
    </source>
</evidence>
<dbReference type="Proteomes" id="UP000037397">
    <property type="component" value="Unassembled WGS sequence"/>
</dbReference>
<sequence length="86" mass="8442">MPVSAPAAVDVTVRYWAGARAAAGVDEESLPGTTVAAVLDAAVTAHPALAPVLEVASVLVDGVVAEPARTLAPGETLEVLPPFAGG</sequence>
<name>A0A0L6CL20_9MICO</name>